<organism evidence="2 3">
    <name type="scientific">Halteria grandinella</name>
    <dbReference type="NCBI Taxonomy" id="5974"/>
    <lineage>
        <taxon>Eukaryota</taxon>
        <taxon>Sar</taxon>
        <taxon>Alveolata</taxon>
        <taxon>Ciliophora</taxon>
        <taxon>Intramacronucleata</taxon>
        <taxon>Spirotrichea</taxon>
        <taxon>Stichotrichia</taxon>
        <taxon>Sporadotrichida</taxon>
        <taxon>Halteriidae</taxon>
        <taxon>Halteria</taxon>
    </lineage>
</organism>
<dbReference type="EMBL" id="RRYP01027601">
    <property type="protein sequence ID" value="TNV71783.1"/>
    <property type="molecule type" value="Genomic_DNA"/>
</dbReference>
<reference evidence="2" key="1">
    <citation type="submission" date="2019-06" db="EMBL/GenBank/DDBJ databases">
        <authorList>
            <person name="Zheng W."/>
        </authorList>
    </citation>
    <scope>NUCLEOTIDE SEQUENCE</scope>
    <source>
        <strain evidence="2">QDHG01</strain>
    </source>
</reference>
<keyword evidence="1" id="KW-0812">Transmembrane</keyword>
<sequence length="130" mass="14847">MCAVQHAAEGEMFAIYLSQEDEQDRVVRLNRRDLKDVKVIGIIASVQDDRSQQIVNLAYEPFILQGTQRLRGFGVRLRGIQFAILAVIITSLLLCLGMFIYCMRKRGQAMIKKLTQPHYSSQVDESTTRN</sequence>
<name>A0A8J8NB94_HALGN</name>
<evidence type="ECO:0000313" key="3">
    <source>
        <dbReference type="Proteomes" id="UP000785679"/>
    </source>
</evidence>
<keyword evidence="1" id="KW-1133">Transmembrane helix</keyword>
<accession>A0A8J8NB94</accession>
<dbReference type="AlphaFoldDB" id="A0A8J8NB94"/>
<feature type="transmembrane region" description="Helical" evidence="1">
    <location>
        <begin position="80"/>
        <end position="103"/>
    </location>
</feature>
<comment type="caution">
    <text evidence="2">The sequence shown here is derived from an EMBL/GenBank/DDBJ whole genome shotgun (WGS) entry which is preliminary data.</text>
</comment>
<evidence type="ECO:0000256" key="1">
    <source>
        <dbReference type="SAM" id="Phobius"/>
    </source>
</evidence>
<dbReference type="Proteomes" id="UP000785679">
    <property type="component" value="Unassembled WGS sequence"/>
</dbReference>
<keyword evidence="3" id="KW-1185">Reference proteome</keyword>
<proteinExistence type="predicted"/>
<keyword evidence="1" id="KW-0472">Membrane</keyword>
<protein>
    <submittedName>
        <fullName evidence="2">Uncharacterized protein</fullName>
    </submittedName>
</protein>
<evidence type="ECO:0000313" key="2">
    <source>
        <dbReference type="EMBL" id="TNV71783.1"/>
    </source>
</evidence>
<gene>
    <name evidence="2" type="ORF">FGO68_gene6442</name>
</gene>